<gene>
    <name evidence="2" type="ORF">NA56DRAFT_259048</name>
</gene>
<feature type="compositionally biased region" description="Polar residues" evidence="1">
    <location>
        <begin position="85"/>
        <end position="97"/>
    </location>
</feature>
<protein>
    <submittedName>
        <fullName evidence="2">Uncharacterized protein</fullName>
    </submittedName>
</protein>
<dbReference type="Proteomes" id="UP000235672">
    <property type="component" value="Unassembled WGS sequence"/>
</dbReference>
<reference evidence="2 3" key="1">
    <citation type="submission" date="2016-05" db="EMBL/GenBank/DDBJ databases">
        <title>A degradative enzymes factory behind the ericoid mycorrhizal symbiosis.</title>
        <authorList>
            <consortium name="DOE Joint Genome Institute"/>
            <person name="Martino E."/>
            <person name="Morin E."/>
            <person name="Grelet G."/>
            <person name="Kuo A."/>
            <person name="Kohler A."/>
            <person name="Daghino S."/>
            <person name="Barry K."/>
            <person name="Choi C."/>
            <person name="Cichocki N."/>
            <person name="Clum A."/>
            <person name="Copeland A."/>
            <person name="Hainaut M."/>
            <person name="Haridas S."/>
            <person name="Labutti K."/>
            <person name="Lindquist E."/>
            <person name="Lipzen A."/>
            <person name="Khouja H.-R."/>
            <person name="Murat C."/>
            <person name="Ohm R."/>
            <person name="Olson A."/>
            <person name="Spatafora J."/>
            <person name="Veneault-Fourrey C."/>
            <person name="Henrissat B."/>
            <person name="Grigoriev I."/>
            <person name="Martin F."/>
            <person name="Perotto S."/>
        </authorList>
    </citation>
    <scope>NUCLEOTIDE SEQUENCE [LARGE SCALE GENOMIC DNA]</scope>
    <source>
        <strain evidence="2 3">UAMH 7357</strain>
    </source>
</reference>
<accession>A0A2J6PVT0</accession>
<evidence type="ECO:0000256" key="1">
    <source>
        <dbReference type="SAM" id="MobiDB-lite"/>
    </source>
</evidence>
<evidence type="ECO:0000313" key="2">
    <source>
        <dbReference type="EMBL" id="PMD18128.1"/>
    </source>
</evidence>
<keyword evidence="3" id="KW-1185">Reference proteome</keyword>
<evidence type="ECO:0000313" key="3">
    <source>
        <dbReference type="Proteomes" id="UP000235672"/>
    </source>
</evidence>
<organism evidence="2 3">
    <name type="scientific">Hyaloscypha hepaticicola</name>
    <dbReference type="NCBI Taxonomy" id="2082293"/>
    <lineage>
        <taxon>Eukaryota</taxon>
        <taxon>Fungi</taxon>
        <taxon>Dikarya</taxon>
        <taxon>Ascomycota</taxon>
        <taxon>Pezizomycotina</taxon>
        <taxon>Leotiomycetes</taxon>
        <taxon>Helotiales</taxon>
        <taxon>Hyaloscyphaceae</taxon>
        <taxon>Hyaloscypha</taxon>
    </lineage>
</organism>
<dbReference type="AlphaFoldDB" id="A0A2J6PVT0"/>
<sequence>MISLFRGTNQLLLPRLKTLISMPQALLLPPLLPMHCKRSLGTHRSMSSSTCLVVFKIPLSTCHRSHQTSCSAVNAVASVKAEAPSGNTRSATSSHGNALTRPATALSPSKKIWNVISNPELTEERAYAITATPPHASMAATGRKMGFLVETIVFGIWKPAGNEFELNNNQNHIDQADQTIHWV</sequence>
<name>A0A2J6PVT0_9HELO</name>
<feature type="region of interest" description="Disordered" evidence="1">
    <location>
        <begin position="83"/>
        <end position="103"/>
    </location>
</feature>
<proteinExistence type="predicted"/>
<dbReference type="EMBL" id="KZ613496">
    <property type="protein sequence ID" value="PMD18128.1"/>
    <property type="molecule type" value="Genomic_DNA"/>
</dbReference>